<dbReference type="AlphaFoldDB" id="A0A840BM31"/>
<evidence type="ECO:0000313" key="5">
    <source>
        <dbReference type="Proteomes" id="UP000561045"/>
    </source>
</evidence>
<dbReference type="InterPro" id="IPR016181">
    <property type="entry name" value="Acyl_CoA_acyltransferase"/>
</dbReference>
<dbReference type="GO" id="GO:0016747">
    <property type="term" value="F:acyltransferase activity, transferring groups other than amino-acyl groups"/>
    <property type="evidence" value="ECO:0007669"/>
    <property type="project" value="InterPro"/>
</dbReference>
<protein>
    <submittedName>
        <fullName evidence="4">GNAT superfamily N-acetyltransferase</fullName>
    </submittedName>
</protein>
<dbReference type="EMBL" id="JACIET010000001">
    <property type="protein sequence ID" value="MBB4012618.1"/>
    <property type="molecule type" value="Genomic_DNA"/>
</dbReference>
<dbReference type="PROSITE" id="PS51186">
    <property type="entry name" value="GNAT"/>
    <property type="match status" value="1"/>
</dbReference>
<evidence type="ECO:0000313" key="4">
    <source>
        <dbReference type="EMBL" id="MBB4012618.1"/>
    </source>
</evidence>
<evidence type="ECO:0000259" key="3">
    <source>
        <dbReference type="PROSITE" id="PS51186"/>
    </source>
</evidence>
<sequence length="170" mass="18543">MSNSLIVRPLSDSDDLVALTHDVIRAGYASQAARGLRYWATHQSPEDTAARFASGHGLVAEQGGRIVGTITARPPQPASDVERYRDPKVWTLCQFAVAPAFKGQGIGRALHAAAMALAGEHGAATMMIDTAAPAIDLIDMYRRWGYVEVGTHDWRPKTNYLSVLMRRDLL</sequence>
<keyword evidence="1 4" id="KW-0808">Transferase</keyword>
<dbReference type="SUPFAM" id="SSF55729">
    <property type="entry name" value="Acyl-CoA N-acyltransferases (Nat)"/>
    <property type="match status" value="1"/>
</dbReference>
<feature type="domain" description="N-acetyltransferase" evidence="3">
    <location>
        <begin position="5"/>
        <end position="170"/>
    </location>
</feature>
<gene>
    <name evidence="4" type="ORF">GGR36_001926</name>
</gene>
<name>A0A840BM31_9RHOO</name>
<dbReference type="InterPro" id="IPR050832">
    <property type="entry name" value="Bact_Acetyltransf"/>
</dbReference>
<organism evidence="4 5">
    <name type="scientific">Niveibacterium umoris</name>
    <dbReference type="NCBI Taxonomy" id="1193620"/>
    <lineage>
        <taxon>Bacteria</taxon>
        <taxon>Pseudomonadati</taxon>
        <taxon>Pseudomonadota</taxon>
        <taxon>Betaproteobacteria</taxon>
        <taxon>Rhodocyclales</taxon>
        <taxon>Rhodocyclaceae</taxon>
        <taxon>Niveibacterium</taxon>
    </lineage>
</organism>
<proteinExistence type="predicted"/>
<dbReference type="Pfam" id="PF00583">
    <property type="entry name" value="Acetyltransf_1"/>
    <property type="match status" value="1"/>
</dbReference>
<keyword evidence="5" id="KW-1185">Reference proteome</keyword>
<accession>A0A840BM31</accession>
<dbReference type="Gene3D" id="3.40.630.30">
    <property type="match status" value="1"/>
</dbReference>
<comment type="caution">
    <text evidence="4">The sequence shown here is derived from an EMBL/GenBank/DDBJ whole genome shotgun (WGS) entry which is preliminary data.</text>
</comment>
<dbReference type="RefSeq" id="WP_183634405.1">
    <property type="nucleotide sequence ID" value="NZ_BAABLE010000011.1"/>
</dbReference>
<evidence type="ECO:0000256" key="1">
    <source>
        <dbReference type="ARBA" id="ARBA00022679"/>
    </source>
</evidence>
<dbReference type="PANTHER" id="PTHR43877">
    <property type="entry name" value="AMINOALKYLPHOSPHONATE N-ACETYLTRANSFERASE-RELATED-RELATED"/>
    <property type="match status" value="1"/>
</dbReference>
<dbReference type="Proteomes" id="UP000561045">
    <property type="component" value="Unassembled WGS sequence"/>
</dbReference>
<dbReference type="CDD" id="cd04301">
    <property type="entry name" value="NAT_SF"/>
    <property type="match status" value="1"/>
</dbReference>
<dbReference type="InterPro" id="IPR000182">
    <property type="entry name" value="GNAT_dom"/>
</dbReference>
<reference evidence="4 5" key="1">
    <citation type="submission" date="2020-08" db="EMBL/GenBank/DDBJ databases">
        <title>Genomic Encyclopedia of Type Strains, Phase IV (KMG-IV): sequencing the most valuable type-strain genomes for metagenomic binning, comparative biology and taxonomic classification.</title>
        <authorList>
            <person name="Goeker M."/>
        </authorList>
    </citation>
    <scope>NUCLEOTIDE SEQUENCE [LARGE SCALE GENOMIC DNA]</scope>
    <source>
        <strain evidence="4 5">DSM 106739</strain>
    </source>
</reference>
<evidence type="ECO:0000256" key="2">
    <source>
        <dbReference type="ARBA" id="ARBA00023315"/>
    </source>
</evidence>
<keyword evidence="2" id="KW-0012">Acyltransferase</keyword>